<keyword evidence="2" id="KW-1185">Reference proteome</keyword>
<sequence length="378" mass="44169">MYTTTHQNYFILYNKMDYITKINVGSRSYDVPQWLSSGLLSLLPLIPEDIQNGELTINIPSSKDDSQTSKALFFLGKLPELISSKKEIDYLTYVEQLAVLTQRYGIGDELKSLVLTMLNILEYFAVDIYETKLYPFVSLLINILNDKFIPIQPPNYALDTVTILNIEGEYVEKLNPILREYLQRQMINVWINIYKRDDYTKDVIRLIVHDICHSEKYYGWNINDVMEYNNLKQSEFNKKLVLYPSDVGSSNILHLYVQCEEGNVISVQEDGVNNIIIYYKINDIHDSNNIYFTSKLLYNTVYYGDIILNKFDDITLHTGIVNNKFINISKVSKFNEINGSMQSYRIIGNEQLYNMLAKPTFSQLAYIMEYNLYYKSNF</sequence>
<proteinExistence type="predicted"/>
<evidence type="ECO:0000313" key="2">
    <source>
        <dbReference type="Proteomes" id="UP000236316"/>
    </source>
</evidence>
<dbReference type="EMBL" id="LT906555">
    <property type="protein sequence ID" value="SNW62515.1"/>
    <property type="molecule type" value="Genomic_DNA"/>
</dbReference>
<name>A0A2I2L4N6_9VIRU</name>
<reference evidence="1" key="1">
    <citation type="submission" date="2017-08" db="EMBL/GenBank/DDBJ databases">
        <authorList>
            <consortium name="Urmite Genomes"/>
        </authorList>
    </citation>
    <scope>NUCLEOTIDE SEQUENCE [LARGE SCALE GENOMIC DNA]</scope>
    <source>
        <strain evidence="1">IHUMI-LCC2</strain>
    </source>
</reference>
<dbReference type="GeneID" id="35382419"/>
<evidence type="ECO:0000313" key="1">
    <source>
        <dbReference type="EMBL" id="SNW62515.1"/>
    </source>
</evidence>
<protein>
    <submittedName>
        <fullName evidence="1">Uncharacterized protein</fullName>
    </submittedName>
</protein>
<accession>A0A2I2L4N6</accession>
<gene>
    <name evidence="1" type="ORF">ORPV_611</name>
</gene>
<dbReference type="Proteomes" id="UP000236316">
    <property type="component" value="Segment"/>
</dbReference>
<dbReference type="KEGG" id="vg:35382419"/>
<dbReference type="RefSeq" id="YP_009448817.1">
    <property type="nucleotide sequence ID" value="NC_036594.1"/>
</dbReference>
<organism evidence="1">
    <name type="scientific">Orpheovirus IHUMI-LCC2</name>
    <dbReference type="NCBI Taxonomy" id="2023057"/>
    <lineage>
        <taxon>Viruses</taxon>
        <taxon>Varidnaviria</taxon>
        <taxon>Bamfordvirae</taxon>
        <taxon>Nucleocytoviricota</taxon>
        <taxon>Megaviricetes</taxon>
        <taxon>Pimascovirales</taxon>
        <taxon>Ocovirineae</taxon>
        <taxon>Orpheoviridae</taxon>
        <taxon>Alphaorpheovirus</taxon>
        <taxon>Alphaorpheovirus massiliense</taxon>
    </lineage>
</organism>